<proteinExistence type="predicted"/>
<dbReference type="AlphaFoldDB" id="A0A0E9QAF8"/>
<organism evidence="1">
    <name type="scientific">Anguilla anguilla</name>
    <name type="common">European freshwater eel</name>
    <name type="synonym">Muraena anguilla</name>
    <dbReference type="NCBI Taxonomy" id="7936"/>
    <lineage>
        <taxon>Eukaryota</taxon>
        <taxon>Metazoa</taxon>
        <taxon>Chordata</taxon>
        <taxon>Craniata</taxon>
        <taxon>Vertebrata</taxon>
        <taxon>Euteleostomi</taxon>
        <taxon>Actinopterygii</taxon>
        <taxon>Neopterygii</taxon>
        <taxon>Teleostei</taxon>
        <taxon>Anguilliformes</taxon>
        <taxon>Anguillidae</taxon>
        <taxon>Anguilla</taxon>
    </lineage>
</organism>
<reference evidence="1" key="1">
    <citation type="submission" date="2014-11" db="EMBL/GenBank/DDBJ databases">
        <authorList>
            <person name="Amaro Gonzalez C."/>
        </authorList>
    </citation>
    <scope>NUCLEOTIDE SEQUENCE</scope>
</reference>
<name>A0A0E9QAF8_ANGAN</name>
<protein>
    <submittedName>
        <fullName evidence="1">Uncharacterized protein</fullName>
    </submittedName>
</protein>
<accession>A0A0E9QAF8</accession>
<sequence>MGNILKVLNDGERFYNEKCKFCLSG</sequence>
<evidence type="ECO:0000313" key="1">
    <source>
        <dbReference type="EMBL" id="JAH13851.1"/>
    </source>
</evidence>
<dbReference type="EMBL" id="GBXM01094726">
    <property type="protein sequence ID" value="JAH13851.1"/>
    <property type="molecule type" value="Transcribed_RNA"/>
</dbReference>
<reference evidence="1" key="2">
    <citation type="journal article" date="2015" name="Fish Shellfish Immunol.">
        <title>Early steps in the European eel (Anguilla anguilla)-Vibrio vulnificus interaction in the gills: Role of the RtxA13 toxin.</title>
        <authorList>
            <person name="Callol A."/>
            <person name="Pajuelo D."/>
            <person name="Ebbesson L."/>
            <person name="Teles M."/>
            <person name="MacKenzie S."/>
            <person name="Amaro C."/>
        </authorList>
    </citation>
    <scope>NUCLEOTIDE SEQUENCE</scope>
</reference>